<accession>A0A447UMG4</accession>
<evidence type="ECO:0000313" key="2">
    <source>
        <dbReference type="EMBL" id="VEB90937.1"/>
    </source>
</evidence>
<dbReference type="EMBL" id="LR134204">
    <property type="protein sequence ID" value="VEB90937.1"/>
    <property type="molecule type" value="Genomic_DNA"/>
</dbReference>
<evidence type="ECO:0000256" key="1">
    <source>
        <dbReference type="SAM" id="MobiDB-lite"/>
    </source>
</evidence>
<name>A0A447UMG4_CITKO</name>
<gene>
    <name evidence="2" type="ORF">NCTC11075_02703</name>
</gene>
<evidence type="ECO:0000313" key="3">
    <source>
        <dbReference type="Proteomes" id="UP000270272"/>
    </source>
</evidence>
<dbReference type="Proteomes" id="UP000270272">
    <property type="component" value="Chromosome"/>
</dbReference>
<organism evidence="2 3">
    <name type="scientific">Citrobacter koseri</name>
    <name type="common">Citrobacter diversus</name>
    <dbReference type="NCBI Taxonomy" id="545"/>
    <lineage>
        <taxon>Bacteria</taxon>
        <taxon>Pseudomonadati</taxon>
        <taxon>Pseudomonadota</taxon>
        <taxon>Gammaproteobacteria</taxon>
        <taxon>Enterobacterales</taxon>
        <taxon>Enterobacteriaceae</taxon>
        <taxon>Citrobacter</taxon>
    </lineage>
</organism>
<sequence>MIALLTERQQRGGDGGNTGRGRQRRFASFQYRQLFLQRVRRGVAQAGVNVPGLFERKAGGPLFGAVENKRRRLEDWRTERAS</sequence>
<proteinExistence type="predicted"/>
<protein>
    <submittedName>
        <fullName evidence="2">Uncharacterized protein</fullName>
    </submittedName>
</protein>
<feature type="region of interest" description="Disordered" evidence="1">
    <location>
        <begin position="1"/>
        <end position="23"/>
    </location>
</feature>
<reference evidence="2 3" key="1">
    <citation type="submission" date="2018-12" db="EMBL/GenBank/DDBJ databases">
        <authorList>
            <consortium name="Pathogen Informatics"/>
        </authorList>
    </citation>
    <scope>NUCLEOTIDE SEQUENCE [LARGE SCALE GENOMIC DNA]</scope>
    <source>
        <strain evidence="2 3">NCTC11075</strain>
    </source>
</reference>
<dbReference type="AlphaFoldDB" id="A0A447UMG4"/>